<reference evidence="3 4" key="1">
    <citation type="submission" date="2024-09" db="EMBL/GenBank/DDBJ databases">
        <authorList>
            <person name="Sun Q."/>
            <person name="Mori K."/>
        </authorList>
    </citation>
    <scope>NUCLEOTIDE SEQUENCE [LARGE SCALE GENOMIC DNA]</scope>
    <source>
        <strain evidence="3 4">CCM 8543</strain>
    </source>
</reference>
<sequence>MSNTAQETSLSADIYRYIRYQLRGWRGLIAAAVALAIPALWFSWPWLVLAGVAPILIALAPCAIMCALGLCTMKACSSTGGTQAGSCSKAQANDQALPTVTAGTAVADQALEPLAIEAPRQPVGQPVEIEIEASPMEAGQTGETETQEREKLQ</sequence>
<feature type="transmembrane region" description="Helical" evidence="2">
    <location>
        <begin position="24"/>
        <end position="42"/>
    </location>
</feature>
<dbReference type="Proteomes" id="UP001589755">
    <property type="component" value="Unassembled WGS sequence"/>
</dbReference>
<dbReference type="RefSeq" id="WP_261522542.1">
    <property type="nucleotide sequence ID" value="NZ_JAODNW010000030.1"/>
</dbReference>
<organism evidence="3 4">
    <name type="scientific">Chelativorans intermedius</name>
    <dbReference type="NCBI Taxonomy" id="515947"/>
    <lineage>
        <taxon>Bacteria</taxon>
        <taxon>Pseudomonadati</taxon>
        <taxon>Pseudomonadota</taxon>
        <taxon>Alphaproteobacteria</taxon>
        <taxon>Hyphomicrobiales</taxon>
        <taxon>Phyllobacteriaceae</taxon>
        <taxon>Chelativorans</taxon>
    </lineage>
</organism>
<keyword evidence="2" id="KW-1133">Transmembrane helix</keyword>
<evidence type="ECO:0000256" key="1">
    <source>
        <dbReference type="SAM" id="MobiDB-lite"/>
    </source>
</evidence>
<feature type="transmembrane region" description="Helical" evidence="2">
    <location>
        <begin position="48"/>
        <end position="70"/>
    </location>
</feature>
<feature type="region of interest" description="Disordered" evidence="1">
    <location>
        <begin position="129"/>
        <end position="153"/>
    </location>
</feature>
<protein>
    <submittedName>
        <fullName evidence="3">Uncharacterized protein</fullName>
    </submittedName>
</protein>
<name>A0ABV6DBB7_9HYPH</name>
<evidence type="ECO:0000313" key="4">
    <source>
        <dbReference type="Proteomes" id="UP001589755"/>
    </source>
</evidence>
<evidence type="ECO:0000313" key="3">
    <source>
        <dbReference type="EMBL" id="MFC0209958.1"/>
    </source>
</evidence>
<comment type="caution">
    <text evidence="3">The sequence shown here is derived from an EMBL/GenBank/DDBJ whole genome shotgun (WGS) entry which is preliminary data.</text>
</comment>
<evidence type="ECO:0000256" key="2">
    <source>
        <dbReference type="SAM" id="Phobius"/>
    </source>
</evidence>
<keyword evidence="2" id="KW-0812">Transmembrane</keyword>
<accession>A0ABV6DBB7</accession>
<keyword evidence="4" id="KW-1185">Reference proteome</keyword>
<proteinExistence type="predicted"/>
<gene>
    <name evidence="3" type="ORF">ACFFJ2_16275</name>
</gene>
<keyword evidence="2" id="KW-0472">Membrane</keyword>
<dbReference type="EMBL" id="JBHLXD010000034">
    <property type="protein sequence ID" value="MFC0209958.1"/>
    <property type="molecule type" value="Genomic_DNA"/>
</dbReference>